<name>A0A392UBS4_9FABA</name>
<organism evidence="1 2">
    <name type="scientific">Trifolium medium</name>
    <dbReference type="NCBI Taxonomy" id="97028"/>
    <lineage>
        <taxon>Eukaryota</taxon>
        <taxon>Viridiplantae</taxon>
        <taxon>Streptophyta</taxon>
        <taxon>Embryophyta</taxon>
        <taxon>Tracheophyta</taxon>
        <taxon>Spermatophyta</taxon>
        <taxon>Magnoliopsida</taxon>
        <taxon>eudicotyledons</taxon>
        <taxon>Gunneridae</taxon>
        <taxon>Pentapetalae</taxon>
        <taxon>rosids</taxon>
        <taxon>fabids</taxon>
        <taxon>Fabales</taxon>
        <taxon>Fabaceae</taxon>
        <taxon>Papilionoideae</taxon>
        <taxon>50 kb inversion clade</taxon>
        <taxon>NPAAA clade</taxon>
        <taxon>Hologalegina</taxon>
        <taxon>IRL clade</taxon>
        <taxon>Trifolieae</taxon>
        <taxon>Trifolium</taxon>
    </lineage>
</organism>
<comment type="caution">
    <text evidence="1">The sequence shown here is derived from an EMBL/GenBank/DDBJ whole genome shotgun (WGS) entry which is preliminary data.</text>
</comment>
<dbReference type="EMBL" id="LXQA010773057">
    <property type="protein sequence ID" value="MCI70297.1"/>
    <property type="molecule type" value="Genomic_DNA"/>
</dbReference>
<dbReference type="Proteomes" id="UP000265520">
    <property type="component" value="Unassembled WGS sequence"/>
</dbReference>
<sequence>AAKWPDKYIHRMSAYNNLKRSNDGIIVEDYVSRPKIVVDHDPEDSIVPETVDLTED</sequence>
<protein>
    <submittedName>
        <fullName evidence="1">Uncharacterized protein</fullName>
    </submittedName>
</protein>
<dbReference type="AlphaFoldDB" id="A0A392UBS4"/>
<feature type="non-terminal residue" evidence="1">
    <location>
        <position position="1"/>
    </location>
</feature>
<keyword evidence="2" id="KW-1185">Reference proteome</keyword>
<reference evidence="1 2" key="1">
    <citation type="journal article" date="2018" name="Front. Plant Sci.">
        <title>Red Clover (Trifolium pratense) and Zigzag Clover (T. medium) - A Picture of Genomic Similarities and Differences.</title>
        <authorList>
            <person name="Dluhosova J."/>
            <person name="Istvanek J."/>
            <person name="Nedelnik J."/>
            <person name="Repkova J."/>
        </authorList>
    </citation>
    <scope>NUCLEOTIDE SEQUENCE [LARGE SCALE GENOMIC DNA]</scope>
    <source>
        <strain evidence="2">cv. 10/8</strain>
        <tissue evidence="1">Leaf</tissue>
    </source>
</reference>
<proteinExistence type="predicted"/>
<evidence type="ECO:0000313" key="2">
    <source>
        <dbReference type="Proteomes" id="UP000265520"/>
    </source>
</evidence>
<accession>A0A392UBS4</accession>
<evidence type="ECO:0000313" key="1">
    <source>
        <dbReference type="EMBL" id="MCI70297.1"/>
    </source>
</evidence>